<dbReference type="AlphaFoldDB" id="U5C463"/>
<dbReference type="EMBL" id="AWXR01000019">
    <property type="protein sequence ID" value="ERM82982.1"/>
    <property type="molecule type" value="Genomic_DNA"/>
</dbReference>
<comment type="caution">
    <text evidence="1">The sequence shown here is derived from an EMBL/GenBank/DDBJ whole genome shotgun (WGS) entry which is preliminary data.</text>
</comment>
<dbReference type="Proteomes" id="UP000016843">
    <property type="component" value="Unassembled WGS sequence"/>
</dbReference>
<name>U5C463_9BACT</name>
<evidence type="ECO:0000313" key="1">
    <source>
        <dbReference type="EMBL" id="ERM82982.1"/>
    </source>
</evidence>
<proteinExistence type="predicted"/>
<gene>
    <name evidence="1" type="ORF">P872_05045</name>
</gene>
<sequence length="30" mass="3583">MIFSEIYKAKINFHLDLNVTKWIRVFGEAV</sequence>
<evidence type="ECO:0000313" key="2">
    <source>
        <dbReference type="Proteomes" id="UP000016843"/>
    </source>
</evidence>
<protein>
    <submittedName>
        <fullName evidence="1">Uncharacterized protein</fullName>
    </submittedName>
</protein>
<accession>U5C463</accession>
<organism evidence="1 2">
    <name type="scientific">Rhodonellum psychrophilum GCM71 = DSM 17998</name>
    <dbReference type="NCBI Taxonomy" id="1123057"/>
    <lineage>
        <taxon>Bacteria</taxon>
        <taxon>Pseudomonadati</taxon>
        <taxon>Bacteroidota</taxon>
        <taxon>Cytophagia</taxon>
        <taxon>Cytophagales</taxon>
        <taxon>Cytophagaceae</taxon>
        <taxon>Rhodonellum</taxon>
    </lineage>
</organism>
<reference evidence="1 2" key="1">
    <citation type="journal article" date="2013" name="Genome Announc.">
        <title>Draft Genome Sequence of the Psychrophilic and Alkaliphilic Rhodonellum psychrophilum Strain GCM71T.</title>
        <authorList>
            <person name="Hauptmann A.L."/>
            <person name="Glaring M.A."/>
            <person name="Hallin P.F."/>
            <person name="Prieme A."/>
            <person name="Stougaard P."/>
        </authorList>
    </citation>
    <scope>NUCLEOTIDE SEQUENCE [LARGE SCALE GENOMIC DNA]</scope>
    <source>
        <strain evidence="1 2">GCM71</strain>
    </source>
</reference>
<keyword evidence="2" id="KW-1185">Reference proteome</keyword>